<evidence type="ECO:0000256" key="9">
    <source>
        <dbReference type="SAM" id="MobiDB-lite"/>
    </source>
</evidence>
<evidence type="ECO:0000313" key="13">
    <source>
        <dbReference type="Proteomes" id="UP000594263"/>
    </source>
</evidence>
<proteinExistence type="predicted"/>
<evidence type="ECO:0000313" key="12">
    <source>
        <dbReference type="EnsemblPlants" id="Kaladp0042s0269.1.v1.1"/>
    </source>
</evidence>
<reference evidence="12" key="1">
    <citation type="submission" date="2021-01" db="UniProtKB">
        <authorList>
            <consortium name="EnsemblPlants"/>
        </authorList>
    </citation>
    <scope>IDENTIFICATION</scope>
</reference>
<comment type="subcellular location">
    <subcellularLocation>
        <location evidence="1">Nucleus</location>
    </subcellularLocation>
</comment>
<accession>A0A7N0TQE3</accession>
<dbReference type="Pfam" id="PF25813">
    <property type="entry name" value="zf_VAL1_N"/>
    <property type="match status" value="1"/>
</dbReference>
<keyword evidence="3" id="KW-0863">Zinc-finger</keyword>
<dbReference type="InterPro" id="IPR011124">
    <property type="entry name" value="Znf_CW"/>
</dbReference>
<sequence>MAARICFNRSCTEVKSTRSWNGWRLGTGEYSSLCDRCASLYEEGRFCEVFHSQAPGWVPCQSCNKHIHCGCIASVQNFTLLDAGGVECITCAKRSGRHVLPGNLAYPPPSHGVYKTPFSERIRDLSTKSWSQFSGVGPMQWREAPNLYNSLLAQSEAHTRGPCDGGVSNGLNRYYSNEVFPLGSLEKQSRREIDWSMRRIARTSEIHENGNSGVLMEMLSAKENSSALRLEPLLKTSSANESNCEMTASGSLLRAAPLSQPPKSFHSNHSSEFDPCSETPVQNGRSRGDGRNKNQLLTRYLPRTTDEELQKIAGSSEIKPLFEKTLSASDAGRIGRLVVPKKCAEAYFPHISQPEGLPLKVQDVKGKEWVFQFRFWPNNNSRMYVLEGVTSYIQSMQLLAGDKVTFSRLEPEGKLVMGFRKASNGSTDLDDEPNKISNNGDASARINFNLSRADKSGYIAKDIMNVKSSVSRKRKSSTFSSNRHLLFESMDVCELKITLEEAQRLIRPSPNHLSHVGIVENEIEEFEDCPVIGKPTIFTTDQMGESIQWAQCEDCLKWRRLPADALLPAKWICSKNKWDLARSTCSSPQDISDEQLDNLLFPKNQSVSKKMRAANQELETVEGLEGLDALANLAILGEGQAIASSGHITTKHPRHKMGCSCIVCIQPPSGKGLKHKQTCDCTVCLTVKRRFQTLMLRREKKQQEKDAEAASEKHQGCSLLIEKSPENDPLTQEDSSAATPTLKEVTDEGSVDISFGKESSASTLKGQIDLNIKPERDDPLISSELDTLMFSYNTAEAVDQMQSSIHCASAEIVRDPTQTVEVVDGTGSASVTNQLVAAPPADAHPEKESSPTVKVEETIVNSTGTTSVTNQLVAAPPADAHPEKESSPAVKVVEAIIDGTDTARITNQLAAARPDEESTPTVTTTSG</sequence>
<dbReference type="PANTHER" id="PTHR46245:SF10">
    <property type="entry name" value="B3 DOMAIN-CONTAINING TRANSCRIPTION FACTOR VAL3"/>
    <property type="match status" value="1"/>
</dbReference>
<keyword evidence="6" id="KW-0238">DNA-binding</keyword>
<feature type="region of interest" description="Disordered" evidence="9">
    <location>
        <begin position="724"/>
        <end position="751"/>
    </location>
</feature>
<keyword evidence="8" id="KW-0539">Nucleus</keyword>
<dbReference type="PROSITE" id="PS51050">
    <property type="entry name" value="ZF_CW"/>
    <property type="match status" value="1"/>
</dbReference>
<dbReference type="InterPro" id="IPR057743">
    <property type="entry name" value="Zfn_VAL1-3_N"/>
</dbReference>
<feature type="compositionally biased region" description="Basic and acidic residues" evidence="9">
    <location>
        <begin position="701"/>
        <end position="715"/>
    </location>
</feature>
<evidence type="ECO:0000256" key="8">
    <source>
        <dbReference type="ARBA" id="ARBA00023242"/>
    </source>
</evidence>
<dbReference type="CDD" id="cd10017">
    <property type="entry name" value="B3_DNA"/>
    <property type="match status" value="1"/>
</dbReference>
<keyword evidence="13" id="KW-1185">Reference proteome</keyword>
<dbReference type="PROSITE" id="PS50863">
    <property type="entry name" value="B3"/>
    <property type="match status" value="1"/>
</dbReference>
<feature type="compositionally biased region" description="Polar residues" evidence="9">
    <location>
        <begin position="261"/>
        <end position="270"/>
    </location>
</feature>
<feature type="region of interest" description="Disordered" evidence="9">
    <location>
        <begin position="256"/>
        <end position="295"/>
    </location>
</feature>
<feature type="region of interest" description="Disordered" evidence="9">
    <location>
        <begin position="908"/>
        <end position="927"/>
    </location>
</feature>
<keyword evidence="2" id="KW-0479">Metal-binding</keyword>
<evidence type="ECO:0000259" key="11">
    <source>
        <dbReference type="PROSITE" id="PS51050"/>
    </source>
</evidence>
<feature type="region of interest" description="Disordered" evidence="9">
    <location>
        <begin position="698"/>
        <end position="717"/>
    </location>
</feature>
<dbReference type="InterPro" id="IPR015300">
    <property type="entry name" value="DNA-bd_pseudobarrel_sf"/>
</dbReference>
<dbReference type="EnsemblPlants" id="Kaladp0042s0269.1.v1.1">
    <property type="protein sequence ID" value="Kaladp0042s0269.1.v1.1"/>
    <property type="gene ID" value="Kaladp0042s0269.v1.1"/>
</dbReference>
<dbReference type="Proteomes" id="UP000594263">
    <property type="component" value="Unplaced"/>
</dbReference>
<evidence type="ECO:0000259" key="10">
    <source>
        <dbReference type="PROSITE" id="PS50863"/>
    </source>
</evidence>
<evidence type="ECO:0000256" key="1">
    <source>
        <dbReference type="ARBA" id="ARBA00004123"/>
    </source>
</evidence>
<dbReference type="OMA" id="DLLPHCN"/>
<evidence type="ECO:0000256" key="3">
    <source>
        <dbReference type="ARBA" id="ARBA00022771"/>
    </source>
</evidence>
<dbReference type="SUPFAM" id="SSF101936">
    <property type="entry name" value="DNA-binding pseudobarrel domain"/>
    <property type="match status" value="1"/>
</dbReference>
<dbReference type="Pfam" id="PF07496">
    <property type="entry name" value="zf-CW"/>
    <property type="match status" value="1"/>
</dbReference>
<name>A0A7N0TQE3_KALFE</name>
<keyword evidence="7" id="KW-0804">Transcription</keyword>
<feature type="domain" description="CW-type" evidence="11">
    <location>
        <begin position="543"/>
        <end position="593"/>
    </location>
</feature>
<evidence type="ECO:0000256" key="5">
    <source>
        <dbReference type="ARBA" id="ARBA00023015"/>
    </source>
</evidence>
<evidence type="ECO:0000256" key="7">
    <source>
        <dbReference type="ARBA" id="ARBA00023163"/>
    </source>
</evidence>
<feature type="compositionally biased region" description="Polar residues" evidence="9">
    <location>
        <begin position="729"/>
        <end position="739"/>
    </location>
</feature>
<dbReference type="Pfam" id="PF02362">
    <property type="entry name" value="B3"/>
    <property type="match status" value="1"/>
</dbReference>
<keyword evidence="5" id="KW-0805">Transcription regulation</keyword>
<keyword evidence="4" id="KW-0862">Zinc</keyword>
<evidence type="ECO:0000256" key="4">
    <source>
        <dbReference type="ARBA" id="ARBA00022833"/>
    </source>
</evidence>
<dbReference type="Gene3D" id="3.30.40.100">
    <property type="match status" value="1"/>
</dbReference>
<dbReference type="SMART" id="SM01019">
    <property type="entry name" value="B3"/>
    <property type="match status" value="1"/>
</dbReference>
<dbReference type="AlphaFoldDB" id="A0A7N0TQE3"/>
<evidence type="ECO:0000256" key="2">
    <source>
        <dbReference type="ARBA" id="ARBA00022723"/>
    </source>
</evidence>
<dbReference type="GO" id="GO:0005634">
    <property type="term" value="C:nucleus"/>
    <property type="evidence" value="ECO:0007669"/>
    <property type="project" value="UniProtKB-SubCell"/>
</dbReference>
<dbReference type="Gene3D" id="2.40.330.10">
    <property type="entry name" value="DNA-binding pseudobarrel domain"/>
    <property type="match status" value="1"/>
</dbReference>
<feature type="domain" description="TF-B3" evidence="10">
    <location>
        <begin position="322"/>
        <end position="423"/>
    </location>
</feature>
<organism evidence="12 13">
    <name type="scientific">Kalanchoe fedtschenkoi</name>
    <name type="common">Lavender scallops</name>
    <name type="synonym">South American air plant</name>
    <dbReference type="NCBI Taxonomy" id="63787"/>
    <lineage>
        <taxon>Eukaryota</taxon>
        <taxon>Viridiplantae</taxon>
        <taxon>Streptophyta</taxon>
        <taxon>Embryophyta</taxon>
        <taxon>Tracheophyta</taxon>
        <taxon>Spermatophyta</taxon>
        <taxon>Magnoliopsida</taxon>
        <taxon>eudicotyledons</taxon>
        <taxon>Gunneridae</taxon>
        <taxon>Pentapetalae</taxon>
        <taxon>Saxifragales</taxon>
        <taxon>Crassulaceae</taxon>
        <taxon>Kalanchoe</taxon>
    </lineage>
</organism>
<dbReference type="Gramene" id="Kaladp0042s0269.1.v1.1">
    <property type="protein sequence ID" value="Kaladp0042s0269.1.v1.1"/>
    <property type="gene ID" value="Kaladp0042s0269.v1.1"/>
</dbReference>
<dbReference type="GO" id="GO:0008270">
    <property type="term" value="F:zinc ion binding"/>
    <property type="evidence" value="ECO:0007669"/>
    <property type="project" value="UniProtKB-KW"/>
</dbReference>
<protein>
    <submittedName>
        <fullName evidence="12">Uncharacterized protein</fullName>
    </submittedName>
</protein>
<dbReference type="InterPro" id="IPR003340">
    <property type="entry name" value="B3_DNA-bd"/>
</dbReference>
<evidence type="ECO:0000256" key="6">
    <source>
        <dbReference type="ARBA" id="ARBA00023125"/>
    </source>
</evidence>
<dbReference type="GO" id="GO:0003677">
    <property type="term" value="F:DNA binding"/>
    <property type="evidence" value="ECO:0007669"/>
    <property type="project" value="UniProtKB-KW"/>
</dbReference>
<dbReference type="PANTHER" id="PTHR46245">
    <property type="entry name" value="B3 DOMAIN-CONTAINING PROTEIN OS07G0563300"/>
    <property type="match status" value="1"/>
</dbReference>